<dbReference type="GO" id="GO:0016705">
    <property type="term" value="F:oxidoreductase activity, acting on paired donors, with incorporation or reduction of molecular oxygen"/>
    <property type="evidence" value="ECO:0007669"/>
    <property type="project" value="InterPro"/>
</dbReference>
<evidence type="ECO:0000256" key="10">
    <source>
        <dbReference type="RuleBase" id="RU000461"/>
    </source>
</evidence>
<dbReference type="PANTHER" id="PTHR46696">
    <property type="entry name" value="P450, PUTATIVE (EUROFUNG)-RELATED"/>
    <property type="match status" value="1"/>
</dbReference>
<proteinExistence type="inferred from homology"/>
<dbReference type="AlphaFoldDB" id="A0A317CW96"/>
<keyword evidence="8" id="KW-0045">Antibiotic biosynthesis</keyword>
<dbReference type="PRINTS" id="PR00359">
    <property type="entry name" value="BP450"/>
</dbReference>
<evidence type="ECO:0000313" key="11">
    <source>
        <dbReference type="EMBL" id="PWR06679.1"/>
    </source>
</evidence>
<evidence type="ECO:0000256" key="4">
    <source>
        <dbReference type="ARBA" id="ARBA00022857"/>
    </source>
</evidence>
<organism evidence="11 12">
    <name type="scientific">Micromonospora sicca</name>
    <dbReference type="NCBI Taxonomy" id="2202420"/>
    <lineage>
        <taxon>Bacteria</taxon>
        <taxon>Bacillati</taxon>
        <taxon>Actinomycetota</taxon>
        <taxon>Actinomycetes</taxon>
        <taxon>Micromonosporales</taxon>
        <taxon>Micromonosporaceae</taxon>
        <taxon>Micromonospora</taxon>
    </lineage>
</organism>
<evidence type="ECO:0000256" key="7">
    <source>
        <dbReference type="ARBA" id="ARBA00023033"/>
    </source>
</evidence>
<dbReference type="Pfam" id="PF00067">
    <property type="entry name" value="p450"/>
    <property type="match status" value="2"/>
</dbReference>
<evidence type="ECO:0000256" key="5">
    <source>
        <dbReference type="ARBA" id="ARBA00023002"/>
    </source>
</evidence>
<accession>A0A317CW96</accession>
<evidence type="ECO:0000256" key="3">
    <source>
        <dbReference type="ARBA" id="ARBA00022723"/>
    </source>
</evidence>
<reference evidence="11 12" key="1">
    <citation type="submission" date="2018-05" db="EMBL/GenBank/DDBJ databases">
        <title>Micromonosporas from Atacama Desert.</title>
        <authorList>
            <person name="Carro L."/>
            <person name="Golinska P."/>
            <person name="Klenk H.-P."/>
            <person name="Goodfellow M."/>
        </authorList>
    </citation>
    <scope>NUCLEOTIDE SEQUENCE [LARGE SCALE GENOMIC DNA]</scope>
    <source>
        <strain evidence="11 12">4G51</strain>
    </source>
</reference>
<dbReference type="EMBL" id="QGKS01000504">
    <property type="protein sequence ID" value="PWR06679.1"/>
    <property type="molecule type" value="Genomic_DNA"/>
</dbReference>
<keyword evidence="3 10" id="KW-0479">Metal-binding</keyword>
<dbReference type="InterPro" id="IPR001128">
    <property type="entry name" value="Cyt_P450"/>
</dbReference>
<dbReference type="Proteomes" id="UP000246050">
    <property type="component" value="Unassembled WGS sequence"/>
</dbReference>
<dbReference type="Gene3D" id="1.10.630.10">
    <property type="entry name" value="Cytochrome P450"/>
    <property type="match status" value="1"/>
</dbReference>
<keyword evidence="6 10" id="KW-0408">Iron</keyword>
<dbReference type="GO" id="GO:0017000">
    <property type="term" value="P:antibiotic biosynthetic process"/>
    <property type="evidence" value="ECO:0007669"/>
    <property type="project" value="UniProtKB-KW"/>
</dbReference>
<dbReference type="GO" id="GO:0004497">
    <property type="term" value="F:monooxygenase activity"/>
    <property type="evidence" value="ECO:0007669"/>
    <property type="project" value="UniProtKB-KW"/>
</dbReference>
<comment type="pathway">
    <text evidence="9">Antibiotic biosynthesis; mycinamicin biosynthesis.</text>
</comment>
<dbReference type="OrthoDB" id="4156795at2"/>
<protein>
    <submittedName>
        <fullName evidence="11">Cytochrome P450</fullName>
    </submittedName>
</protein>
<keyword evidence="2 10" id="KW-0349">Heme</keyword>
<evidence type="ECO:0000256" key="6">
    <source>
        <dbReference type="ARBA" id="ARBA00023004"/>
    </source>
</evidence>
<sequence>MGNVADRCRYRQSPPGGVRVTPAALTDLPLWPPLNLTRDPLVPLDAGERRRFVGPVTRVRLPTDATAWLVTRHADVRQLLRHPGFSADLTRPGFPLLRRLAPGALGDRRGGFIRMDGAEHARLRRMLTAEFMIKNVRRIEPLIRQTVDRTLDDLRDAGPPADLVTTFALPLPSMVICHLLGVPYADHDFFQERSRTLIDRDAPPERVRRHVQELRDYLQRLVEAKVAAGDRTDDLLSRLARDRVDTGELAVDELVGMAVLLLIAGHETTANMIGLSTLLLLRHPARYAALRDDPGNADALVEELLRYLTIVRTGLPRLATEDVEIGGQLIRAGEGVIAVLSTANRDPAVFDRPEEFDPYRAAQQQLAFGFGVHQCIGQPLARAELRIALVELARRFPRLRVTATAGRLPTRHSSIVYGLGELPVTW</sequence>
<name>A0A317CW96_9ACTN</name>
<evidence type="ECO:0000256" key="8">
    <source>
        <dbReference type="ARBA" id="ARBA00023194"/>
    </source>
</evidence>
<dbReference type="FunFam" id="1.10.630.10:FF:000018">
    <property type="entry name" value="Cytochrome P450 monooxygenase"/>
    <property type="match status" value="1"/>
</dbReference>
<dbReference type="SUPFAM" id="SSF48264">
    <property type="entry name" value="Cytochrome P450"/>
    <property type="match status" value="1"/>
</dbReference>
<gene>
    <name evidence="11" type="ORF">DKT69_36505</name>
</gene>
<dbReference type="InterPro" id="IPR002397">
    <property type="entry name" value="Cyt_P450_B"/>
</dbReference>
<evidence type="ECO:0000256" key="9">
    <source>
        <dbReference type="ARBA" id="ARBA00060683"/>
    </source>
</evidence>
<evidence type="ECO:0000256" key="2">
    <source>
        <dbReference type="ARBA" id="ARBA00022617"/>
    </source>
</evidence>
<dbReference type="PRINTS" id="PR00385">
    <property type="entry name" value="P450"/>
</dbReference>
<dbReference type="GO" id="GO:0020037">
    <property type="term" value="F:heme binding"/>
    <property type="evidence" value="ECO:0007669"/>
    <property type="project" value="InterPro"/>
</dbReference>
<evidence type="ECO:0000313" key="12">
    <source>
        <dbReference type="Proteomes" id="UP000246050"/>
    </source>
</evidence>
<dbReference type="CDD" id="cd11030">
    <property type="entry name" value="CYP105-like"/>
    <property type="match status" value="1"/>
</dbReference>
<dbReference type="PANTHER" id="PTHR46696:SF1">
    <property type="entry name" value="CYTOCHROME P450 YJIB-RELATED"/>
    <property type="match status" value="1"/>
</dbReference>
<dbReference type="PROSITE" id="PS00086">
    <property type="entry name" value="CYTOCHROME_P450"/>
    <property type="match status" value="1"/>
</dbReference>
<dbReference type="InterPro" id="IPR036396">
    <property type="entry name" value="Cyt_P450_sf"/>
</dbReference>
<comment type="similarity">
    <text evidence="1 10">Belongs to the cytochrome P450 family.</text>
</comment>
<keyword evidence="4" id="KW-0521">NADP</keyword>
<keyword evidence="7 10" id="KW-0503">Monooxygenase</keyword>
<dbReference type="GO" id="GO:0005506">
    <property type="term" value="F:iron ion binding"/>
    <property type="evidence" value="ECO:0007669"/>
    <property type="project" value="InterPro"/>
</dbReference>
<keyword evidence="5 10" id="KW-0560">Oxidoreductase</keyword>
<dbReference type="InterPro" id="IPR017972">
    <property type="entry name" value="Cyt_P450_CS"/>
</dbReference>
<evidence type="ECO:0000256" key="1">
    <source>
        <dbReference type="ARBA" id="ARBA00010617"/>
    </source>
</evidence>
<comment type="caution">
    <text evidence="11">The sequence shown here is derived from an EMBL/GenBank/DDBJ whole genome shotgun (WGS) entry which is preliminary data.</text>
</comment>